<dbReference type="Proteomes" id="UP000176404">
    <property type="component" value="Unassembled WGS sequence"/>
</dbReference>
<dbReference type="InterPro" id="IPR013815">
    <property type="entry name" value="ATP_grasp_subdomain_1"/>
</dbReference>
<dbReference type="GO" id="GO:0018169">
    <property type="term" value="F:ribosomal S6-glutamic acid ligase activity"/>
    <property type="evidence" value="ECO:0007669"/>
    <property type="project" value="TreeGrafter"/>
</dbReference>
<comment type="caution">
    <text evidence="3">The sequence shown here is derived from an EMBL/GenBank/DDBJ whole genome shotgun (WGS) entry which is preliminary data.</text>
</comment>
<dbReference type="InterPro" id="IPR011761">
    <property type="entry name" value="ATP-grasp"/>
</dbReference>
<gene>
    <name evidence="3" type="ORF">A2892_00685</name>
</gene>
<reference evidence="3 4" key="1">
    <citation type="journal article" date="2016" name="Nat. Commun.">
        <title>Thousands of microbial genomes shed light on interconnected biogeochemical processes in an aquifer system.</title>
        <authorList>
            <person name="Anantharaman K."/>
            <person name="Brown C.T."/>
            <person name="Hug L.A."/>
            <person name="Sharon I."/>
            <person name="Castelle C.J."/>
            <person name="Probst A.J."/>
            <person name="Thomas B.C."/>
            <person name="Singh A."/>
            <person name="Wilkins M.J."/>
            <person name="Karaoz U."/>
            <person name="Brodie E.L."/>
            <person name="Williams K.H."/>
            <person name="Hubbard S.S."/>
            <person name="Banfield J.F."/>
        </authorList>
    </citation>
    <scope>NUCLEOTIDE SEQUENCE [LARGE SCALE GENOMIC DNA]</scope>
</reference>
<proteinExistence type="predicted"/>
<dbReference type="Pfam" id="PF08443">
    <property type="entry name" value="RimK"/>
    <property type="match status" value="1"/>
</dbReference>
<dbReference type="PANTHER" id="PTHR21621:SF0">
    <property type="entry name" value="BETA-CITRYLGLUTAMATE SYNTHASE B-RELATED"/>
    <property type="match status" value="1"/>
</dbReference>
<evidence type="ECO:0000313" key="3">
    <source>
        <dbReference type="EMBL" id="OGM60525.1"/>
    </source>
</evidence>
<dbReference type="GO" id="GO:0009432">
    <property type="term" value="P:SOS response"/>
    <property type="evidence" value="ECO:0007669"/>
    <property type="project" value="TreeGrafter"/>
</dbReference>
<dbReference type="GO" id="GO:0046872">
    <property type="term" value="F:metal ion binding"/>
    <property type="evidence" value="ECO:0007669"/>
    <property type="project" value="InterPro"/>
</dbReference>
<dbReference type="InterPro" id="IPR013651">
    <property type="entry name" value="ATP-grasp_RimK-type"/>
</dbReference>
<evidence type="ECO:0000313" key="4">
    <source>
        <dbReference type="Proteomes" id="UP000176404"/>
    </source>
</evidence>
<name>A0A1F8BAW9_9BACT</name>
<dbReference type="SUPFAM" id="SSF56059">
    <property type="entry name" value="Glutathione synthetase ATP-binding domain-like"/>
    <property type="match status" value="1"/>
</dbReference>
<keyword evidence="1" id="KW-0067">ATP-binding</keyword>
<dbReference type="PANTHER" id="PTHR21621">
    <property type="entry name" value="RIBOSOMAL PROTEIN S6 MODIFICATION PROTEIN"/>
    <property type="match status" value="1"/>
</dbReference>
<protein>
    <recommendedName>
        <fullName evidence="2">ATP-grasp domain-containing protein</fullName>
    </recommendedName>
</protein>
<dbReference type="Gene3D" id="3.30.470.20">
    <property type="entry name" value="ATP-grasp fold, B domain"/>
    <property type="match status" value="1"/>
</dbReference>
<dbReference type="STRING" id="1802517.A2892_00685"/>
<organism evidence="3 4">
    <name type="scientific">Candidatus Woesebacteria bacterium RIFCSPLOWO2_01_FULL_39_10b</name>
    <dbReference type="NCBI Taxonomy" id="1802517"/>
    <lineage>
        <taxon>Bacteria</taxon>
        <taxon>Candidatus Woeseibacteriota</taxon>
    </lineage>
</organism>
<dbReference type="PROSITE" id="PS50975">
    <property type="entry name" value="ATP_GRASP"/>
    <property type="match status" value="1"/>
</dbReference>
<dbReference type="EMBL" id="MGHD01000004">
    <property type="protein sequence ID" value="OGM60525.1"/>
    <property type="molecule type" value="Genomic_DNA"/>
</dbReference>
<feature type="domain" description="ATP-grasp" evidence="2">
    <location>
        <begin position="107"/>
        <end position="290"/>
    </location>
</feature>
<dbReference type="GO" id="GO:0005737">
    <property type="term" value="C:cytoplasm"/>
    <property type="evidence" value="ECO:0007669"/>
    <property type="project" value="TreeGrafter"/>
</dbReference>
<dbReference type="AlphaFoldDB" id="A0A1F8BAW9"/>
<keyword evidence="1" id="KW-0547">Nucleotide-binding</keyword>
<dbReference type="GO" id="GO:0005524">
    <property type="term" value="F:ATP binding"/>
    <property type="evidence" value="ECO:0007669"/>
    <property type="project" value="UniProtKB-UniRule"/>
</dbReference>
<accession>A0A1F8BAW9</accession>
<evidence type="ECO:0000256" key="1">
    <source>
        <dbReference type="PROSITE-ProRule" id="PRU00409"/>
    </source>
</evidence>
<evidence type="ECO:0000259" key="2">
    <source>
        <dbReference type="PROSITE" id="PS50975"/>
    </source>
</evidence>
<sequence>MKILIVGKVTSGQTNRLKEEGGRRGHIVDNCSSYDLIIRTAKNFFKPAVGGLDLQKYNLIYLLTVGERKWEWYISCDYLHKNFGTKIVEFKMIDPAYKVYFTPTSELIKQIELGIRFPKTSIVLSIKTLREALKDFNFPVVIKNSYGQRGLGVSKVNSYKEIKRVILKDKASVSFQIREFIPNDGDIRVFTVGYRAIGAMKRTPSQGDFRSNISRGAKGESFDLNKNSDIREIAEKLSRINHTEIAGVDIMLHKKTHRAYVLEINRGPQFRGLEEFTGVNAALEIIKYFELLYESRTH</sequence>
<dbReference type="Gene3D" id="3.30.1490.20">
    <property type="entry name" value="ATP-grasp fold, A domain"/>
    <property type="match status" value="1"/>
</dbReference>